<dbReference type="GO" id="GO:0016846">
    <property type="term" value="F:carbon-sulfur lyase activity"/>
    <property type="evidence" value="ECO:0007669"/>
    <property type="project" value="InterPro"/>
</dbReference>
<evidence type="ECO:0000256" key="4">
    <source>
        <dbReference type="ARBA" id="ARBA00023239"/>
    </source>
</evidence>
<comment type="similarity">
    <text evidence="1">Belongs to the Gfa family.</text>
</comment>
<protein>
    <submittedName>
        <fullName evidence="6">GFA family protein</fullName>
    </submittedName>
</protein>
<dbReference type="RefSeq" id="WP_158899900.1">
    <property type="nucleotide sequence ID" value="NZ_CP035733.1"/>
</dbReference>
<dbReference type="Proteomes" id="UP000428803">
    <property type="component" value="Chromosome"/>
</dbReference>
<reference evidence="7" key="1">
    <citation type="submission" date="2019-01" db="EMBL/GenBank/DDBJ databases">
        <title>Sphingorhabdus lacus sp.nov., isolated from an oligotrophic freshwater lake.</title>
        <authorList>
            <person name="Park M."/>
        </authorList>
    </citation>
    <scope>NUCLEOTIDE SEQUENCE [LARGE SCALE GENOMIC DNA]</scope>
    <source>
        <strain evidence="7">IMCC1753</strain>
    </source>
</reference>
<evidence type="ECO:0000313" key="7">
    <source>
        <dbReference type="Proteomes" id="UP000428803"/>
    </source>
</evidence>
<dbReference type="SUPFAM" id="SSF51316">
    <property type="entry name" value="Mss4-like"/>
    <property type="match status" value="1"/>
</dbReference>
<dbReference type="GO" id="GO:0046872">
    <property type="term" value="F:metal ion binding"/>
    <property type="evidence" value="ECO:0007669"/>
    <property type="project" value="UniProtKB-KW"/>
</dbReference>
<evidence type="ECO:0000259" key="5">
    <source>
        <dbReference type="PROSITE" id="PS51891"/>
    </source>
</evidence>
<evidence type="ECO:0000313" key="6">
    <source>
        <dbReference type="EMBL" id="QGY80559.1"/>
    </source>
</evidence>
<dbReference type="Pfam" id="PF04828">
    <property type="entry name" value="GFA"/>
    <property type="match status" value="1"/>
</dbReference>
<dbReference type="AlphaFoldDB" id="A0A6I6L4I7"/>
<evidence type="ECO:0000256" key="1">
    <source>
        <dbReference type="ARBA" id="ARBA00005495"/>
    </source>
</evidence>
<dbReference type="InterPro" id="IPR006913">
    <property type="entry name" value="CENP-V/GFA"/>
</dbReference>
<dbReference type="PANTHER" id="PTHR33337">
    <property type="entry name" value="GFA DOMAIN-CONTAINING PROTEIN"/>
    <property type="match status" value="1"/>
</dbReference>
<organism evidence="6 7">
    <name type="scientific">Sphingorhabdus lacus</name>
    <dbReference type="NCBI Taxonomy" id="392610"/>
    <lineage>
        <taxon>Bacteria</taxon>
        <taxon>Pseudomonadati</taxon>
        <taxon>Pseudomonadota</taxon>
        <taxon>Alphaproteobacteria</taxon>
        <taxon>Sphingomonadales</taxon>
        <taxon>Sphingomonadaceae</taxon>
        <taxon>Sphingorhabdus</taxon>
    </lineage>
</organism>
<dbReference type="KEGG" id="slaa:EUU25_07955"/>
<sequence>MVYEGGCHCGASRYKASGSPQHVSVCHCDDCRKCAGAPFVSWAAFSSTDFEFRGDIKTYMSSTHAVRHFCARCGTGLYYVNEDALPGLVDIQTCTLDNPEALTPHLHVQAAEQLKWTLELENLPKFDRFPE</sequence>
<proteinExistence type="inferred from homology"/>
<dbReference type="PROSITE" id="PS51891">
    <property type="entry name" value="CENP_V_GFA"/>
    <property type="match status" value="1"/>
</dbReference>
<evidence type="ECO:0000256" key="2">
    <source>
        <dbReference type="ARBA" id="ARBA00022723"/>
    </source>
</evidence>
<dbReference type="InterPro" id="IPR011057">
    <property type="entry name" value="Mss4-like_sf"/>
</dbReference>
<dbReference type="Gene3D" id="3.90.1590.10">
    <property type="entry name" value="glutathione-dependent formaldehyde- activating enzyme (gfa)"/>
    <property type="match status" value="1"/>
</dbReference>
<evidence type="ECO:0000256" key="3">
    <source>
        <dbReference type="ARBA" id="ARBA00022833"/>
    </source>
</evidence>
<keyword evidence="4" id="KW-0456">Lyase</keyword>
<name>A0A6I6L4I7_9SPHN</name>
<keyword evidence="2" id="KW-0479">Metal-binding</keyword>
<dbReference type="EMBL" id="CP035733">
    <property type="protein sequence ID" value="QGY80559.1"/>
    <property type="molecule type" value="Genomic_DNA"/>
</dbReference>
<dbReference type="OrthoDB" id="7186766at2"/>
<keyword evidence="7" id="KW-1185">Reference proteome</keyword>
<gene>
    <name evidence="6" type="ORF">EUU25_07955</name>
</gene>
<dbReference type="PANTHER" id="PTHR33337:SF40">
    <property type="entry name" value="CENP-V_GFA DOMAIN-CONTAINING PROTEIN-RELATED"/>
    <property type="match status" value="1"/>
</dbReference>
<feature type="domain" description="CENP-V/GFA" evidence="5">
    <location>
        <begin position="3"/>
        <end position="117"/>
    </location>
</feature>
<accession>A0A6I6L4I7</accession>
<keyword evidence="3" id="KW-0862">Zinc</keyword>